<reference evidence="1 2" key="1">
    <citation type="submission" date="2021-06" db="EMBL/GenBank/DDBJ databases">
        <authorList>
            <person name="Sun Q."/>
            <person name="Li D."/>
        </authorList>
    </citation>
    <scope>NUCLEOTIDE SEQUENCE [LARGE SCALE GENOMIC DNA]</scope>
    <source>
        <strain evidence="1 2">MSJ-11</strain>
    </source>
</reference>
<dbReference type="Proteomes" id="UP000726170">
    <property type="component" value="Unassembled WGS sequence"/>
</dbReference>
<dbReference type="RefSeq" id="WP_216437622.1">
    <property type="nucleotide sequence ID" value="NZ_JAHLQF010000001.1"/>
</dbReference>
<protein>
    <submittedName>
        <fullName evidence="1">(Fe-S)-binding protein</fullName>
    </submittedName>
</protein>
<keyword evidence="2" id="KW-1185">Reference proteome</keyword>
<name>A0ABS6EDE9_9CLOT</name>
<proteinExistence type="predicted"/>
<organism evidence="1 2">
    <name type="scientific">Clostridium mobile</name>
    <dbReference type="NCBI Taxonomy" id="2841512"/>
    <lineage>
        <taxon>Bacteria</taxon>
        <taxon>Bacillati</taxon>
        <taxon>Bacillota</taxon>
        <taxon>Clostridia</taxon>
        <taxon>Eubacteriales</taxon>
        <taxon>Clostridiaceae</taxon>
        <taxon>Clostridium</taxon>
    </lineage>
</organism>
<dbReference type="EMBL" id="JAHLQF010000001">
    <property type="protein sequence ID" value="MBU5483225.1"/>
    <property type="molecule type" value="Genomic_DNA"/>
</dbReference>
<accession>A0ABS6EDE9</accession>
<comment type="caution">
    <text evidence="1">The sequence shown here is derived from an EMBL/GenBank/DDBJ whole genome shotgun (WGS) entry which is preliminary data.</text>
</comment>
<evidence type="ECO:0000313" key="1">
    <source>
        <dbReference type="EMBL" id="MBU5483225.1"/>
    </source>
</evidence>
<gene>
    <name evidence="1" type="ORF">KQI86_02725</name>
</gene>
<evidence type="ECO:0000313" key="2">
    <source>
        <dbReference type="Proteomes" id="UP000726170"/>
    </source>
</evidence>
<sequence>MKKVFAPGCALMIYKPELGRKILEFLNKDLGNIDEHLTCCRHEPNLEGEAQVINTCPGCDRRYRELYDSVSTISLWEVLANSNTFPFPDYKGKEMTINDACPTRNEERVHNAIRDLLKKMNINLVEPKNTRTKGKCCGDNYYGVLPVEQVKEQMKKRASEMPVEDVVVYCVSCSKSMYIGGKKPRYIVDLLFGEDTVPGTLEPDQWHAQVDKFISEH</sequence>